<name>A0A382JXY4_9ZZZZ</name>
<dbReference type="AlphaFoldDB" id="A0A382JXY4"/>
<feature type="non-terminal residue" evidence="1">
    <location>
        <position position="44"/>
    </location>
</feature>
<gene>
    <name evidence="1" type="ORF">METZ01_LOCUS269056</name>
</gene>
<dbReference type="EMBL" id="UINC01076748">
    <property type="protein sequence ID" value="SVC16202.1"/>
    <property type="molecule type" value="Genomic_DNA"/>
</dbReference>
<proteinExistence type="predicted"/>
<reference evidence="1" key="1">
    <citation type="submission" date="2018-05" db="EMBL/GenBank/DDBJ databases">
        <authorList>
            <person name="Lanie J.A."/>
            <person name="Ng W.-L."/>
            <person name="Kazmierczak K.M."/>
            <person name="Andrzejewski T.M."/>
            <person name="Davidsen T.M."/>
            <person name="Wayne K.J."/>
            <person name="Tettelin H."/>
            <person name="Glass J.I."/>
            <person name="Rusch D."/>
            <person name="Podicherti R."/>
            <person name="Tsui H.-C.T."/>
            <person name="Winkler M.E."/>
        </authorList>
    </citation>
    <scope>NUCLEOTIDE SEQUENCE</scope>
</reference>
<evidence type="ECO:0000313" key="1">
    <source>
        <dbReference type="EMBL" id="SVC16202.1"/>
    </source>
</evidence>
<protein>
    <submittedName>
        <fullName evidence="1">Uncharacterized protein</fullName>
    </submittedName>
</protein>
<organism evidence="1">
    <name type="scientific">marine metagenome</name>
    <dbReference type="NCBI Taxonomy" id="408172"/>
    <lineage>
        <taxon>unclassified sequences</taxon>
        <taxon>metagenomes</taxon>
        <taxon>ecological metagenomes</taxon>
    </lineage>
</organism>
<sequence>MSHEMSIITEIGTQSEPGWDASIAAGTCGLLTLYHTTAWAERMR</sequence>
<accession>A0A382JXY4</accession>